<dbReference type="GO" id="GO:0005737">
    <property type="term" value="C:cytoplasm"/>
    <property type="evidence" value="ECO:0007669"/>
    <property type="project" value="UniProtKB-SubCell"/>
</dbReference>
<sequence length="238" mass="24602">MSTGLGTLLLADARLPVGGHTYSAGLEPALLDGLPVERIPAYIEARMRTVGLAEAAASVLAYRAVGGAFVPGRIEAGPEGLGVDAEALADVHEALLARSPSAPLREISGLLGRGLVRLADRLWPEHPAVKALRTLGRAPQRPIALGVVAAVMGSEEAEVARVSLYDDAQTVASAALKLAPVDPVDAAGWVLGAEGVISSVVAEALAVEGIDDLPARTAPQIEGWSLEHQVKTRRIFVA</sequence>
<name>A0A7K2ISR1_9ACTN</name>
<dbReference type="PANTHER" id="PTHR33620:SF1">
    <property type="entry name" value="UREASE ACCESSORY PROTEIN F"/>
    <property type="match status" value="1"/>
</dbReference>
<protein>
    <recommendedName>
        <fullName evidence="3">Urease accessory protein UreF</fullName>
    </recommendedName>
</protein>
<dbReference type="GO" id="GO:0016151">
    <property type="term" value="F:nickel cation binding"/>
    <property type="evidence" value="ECO:0007669"/>
    <property type="project" value="UniProtKB-UniRule"/>
</dbReference>
<dbReference type="Proteomes" id="UP000467124">
    <property type="component" value="Unassembled WGS sequence"/>
</dbReference>
<evidence type="ECO:0000256" key="3">
    <source>
        <dbReference type="HAMAP-Rule" id="MF_01385"/>
    </source>
</evidence>
<keyword evidence="1 3" id="KW-0996">Nickel insertion</keyword>
<proteinExistence type="inferred from homology"/>
<dbReference type="PANTHER" id="PTHR33620">
    <property type="entry name" value="UREASE ACCESSORY PROTEIN F"/>
    <property type="match status" value="1"/>
</dbReference>
<evidence type="ECO:0000256" key="2">
    <source>
        <dbReference type="ARBA" id="ARBA00023186"/>
    </source>
</evidence>
<dbReference type="Pfam" id="PF01730">
    <property type="entry name" value="UreF"/>
    <property type="match status" value="1"/>
</dbReference>
<comment type="subunit">
    <text evidence="3">UreD, UreF and UreG form a complex that acts as a GTP-hydrolysis-dependent molecular chaperone, activating the urease apoprotein by helping to assemble the nickel containing metallocenter of UreC. The UreE protein probably delivers the nickel.</text>
</comment>
<gene>
    <name evidence="3" type="primary">ureF</name>
    <name evidence="4" type="ORF">GTW20_12235</name>
</gene>
<dbReference type="InterPro" id="IPR038277">
    <property type="entry name" value="UreF_sf"/>
</dbReference>
<keyword evidence="3" id="KW-0963">Cytoplasm</keyword>
<keyword evidence="2 3" id="KW-0143">Chaperone</keyword>
<comment type="function">
    <text evidence="3">Required for maturation of urease via the functional incorporation of the urease nickel metallocenter.</text>
</comment>
<evidence type="ECO:0000313" key="5">
    <source>
        <dbReference type="Proteomes" id="UP000467124"/>
    </source>
</evidence>
<dbReference type="HAMAP" id="MF_01385">
    <property type="entry name" value="UreF"/>
    <property type="match status" value="1"/>
</dbReference>
<accession>A0A7K2ISR1</accession>
<dbReference type="EMBL" id="WWHY01000001">
    <property type="protein sequence ID" value="MYR33010.1"/>
    <property type="molecule type" value="Genomic_DNA"/>
</dbReference>
<comment type="similarity">
    <text evidence="3">Belongs to the UreF family.</text>
</comment>
<dbReference type="Gene3D" id="1.10.4190.10">
    <property type="entry name" value="Urease accessory protein UreF"/>
    <property type="match status" value="1"/>
</dbReference>
<evidence type="ECO:0000313" key="4">
    <source>
        <dbReference type="EMBL" id="MYR33010.1"/>
    </source>
</evidence>
<dbReference type="InterPro" id="IPR002639">
    <property type="entry name" value="UreF"/>
</dbReference>
<comment type="caution">
    <text evidence="4">The sequence shown here is derived from an EMBL/GenBank/DDBJ whole genome shotgun (WGS) entry which is preliminary data.</text>
</comment>
<comment type="subcellular location">
    <subcellularLocation>
        <location evidence="3">Cytoplasm</location>
    </subcellularLocation>
</comment>
<organism evidence="4 5">
    <name type="scientific">Nocardiopsis alba</name>
    <dbReference type="NCBI Taxonomy" id="53437"/>
    <lineage>
        <taxon>Bacteria</taxon>
        <taxon>Bacillati</taxon>
        <taxon>Actinomycetota</taxon>
        <taxon>Actinomycetes</taxon>
        <taxon>Streptosporangiales</taxon>
        <taxon>Nocardiopsidaceae</taxon>
        <taxon>Nocardiopsis</taxon>
    </lineage>
</organism>
<dbReference type="RefSeq" id="WP_161110992.1">
    <property type="nucleotide sequence ID" value="NZ_CBDRHC010000009.1"/>
</dbReference>
<dbReference type="AlphaFoldDB" id="A0A7K2ISR1"/>
<reference evidence="4 5" key="1">
    <citation type="journal article" date="2019" name="Nat. Commun.">
        <title>The antimicrobial potential of Streptomyces from insect microbiomes.</title>
        <authorList>
            <person name="Chevrette M.G."/>
            <person name="Carlson C.M."/>
            <person name="Ortega H.E."/>
            <person name="Thomas C."/>
            <person name="Ananiev G.E."/>
            <person name="Barns K.J."/>
            <person name="Book A.J."/>
            <person name="Cagnazzo J."/>
            <person name="Carlos C."/>
            <person name="Flanigan W."/>
            <person name="Grubbs K.J."/>
            <person name="Horn H.A."/>
            <person name="Hoffmann F.M."/>
            <person name="Klassen J.L."/>
            <person name="Knack J.J."/>
            <person name="Lewin G.R."/>
            <person name="McDonald B.R."/>
            <person name="Muller L."/>
            <person name="Melo W.G.P."/>
            <person name="Pinto-Tomas A.A."/>
            <person name="Schmitz A."/>
            <person name="Wendt-Pienkowski E."/>
            <person name="Wildman S."/>
            <person name="Zhao M."/>
            <person name="Zhang F."/>
            <person name="Bugni T.S."/>
            <person name="Andes D.R."/>
            <person name="Pupo M.T."/>
            <person name="Currie C.R."/>
        </authorList>
    </citation>
    <scope>NUCLEOTIDE SEQUENCE [LARGE SCALE GENOMIC DNA]</scope>
    <source>
        <strain evidence="4 5">SID5840</strain>
    </source>
</reference>
<evidence type="ECO:0000256" key="1">
    <source>
        <dbReference type="ARBA" id="ARBA00022988"/>
    </source>
</evidence>